<dbReference type="Proteomes" id="UP000582659">
    <property type="component" value="Unassembled WGS sequence"/>
</dbReference>
<evidence type="ECO:0000313" key="7">
    <source>
        <dbReference type="WBParaSite" id="BXY_0786100.1"/>
    </source>
</evidence>
<feature type="region of interest" description="Disordered" evidence="1">
    <location>
        <begin position="15"/>
        <end position="57"/>
    </location>
</feature>
<reference evidence="7" key="1">
    <citation type="submission" date="2016-11" db="UniProtKB">
        <authorList>
            <consortium name="WormBaseParasite"/>
        </authorList>
    </citation>
    <scope>IDENTIFICATION</scope>
</reference>
<keyword evidence="2" id="KW-1133">Transmembrane helix</keyword>
<dbReference type="Proteomes" id="UP000095284">
    <property type="component" value="Unplaced"/>
</dbReference>
<dbReference type="EMBL" id="CAJFDI010000004">
    <property type="protein sequence ID" value="CAD5227117.1"/>
    <property type="molecule type" value="Genomic_DNA"/>
</dbReference>
<dbReference type="WBParaSite" id="BXY_0786100.1">
    <property type="protein sequence ID" value="BXY_0786100.1"/>
    <property type="gene ID" value="BXY_0786100"/>
</dbReference>
<name>A0A1I7S4C8_BURXY</name>
<proteinExistence type="predicted"/>
<feature type="transmembrane region" description="Helical" evidence="2">
    <location>
        <begin position="85"/>
        <end position="108"/>
    </location>
</feature>
<sequence length="276" mass="31205">MVKTETAVHIGFTFSKPLKAPTPPQDLQIPTPPRPPPPVSPRTLPLASTPRDSGQRSTWSSCCNEVLNAPAMVCCCFCCPLYKCAFWLCCLELIVSVYCWYNIGGIILQTIHHFDLANAFLIFVLTFWIITLSTAFGMLIAAEKRKNASYVLPRLIQQIGLLTCGFVFGFLCIFYFTGGAEKINSWVFWFYRVFLDEELDKHAQKEVASELRFYGLLFILLDIFFIGYVAFGFCITRKYHKDMERQHGTGFAPVSQYEPANPSAPPPPPINPNYKA</sequence>
<evidence type="ECO:0000313" key="4">
    <source>
        <dbReference type="EMBL" id="CAG9116962.1"/>
    </source>
</evidence>
<evidence type="ECO:0000313" key="5">
    <source>
        <dbReference type="Proteomes" id="UP000095284"/>
    </source>
</evidence>
<dbReference type="AlphaFoldDB" id="A0A1I7S4C8"/>
<evidence type="ECO:0000256" key="2">
    <source>
        <dbReference type="SAM" id="Phobius"/>
    </source>
</evidence>
<evidence type="ECO:0000256" key="1">
    <source>
        <dbReference type="SAM" id="MobiDB-lite"/>
    </source>
</evidence>
<keyword evidence="2" id="KW-0472">Membrane</keyword>
<feature type="transmembrane region" description="Helical" evidence="2">
    <location>
        <begin position="120"/>
        <end position="143"/>
    </location>
</feature>
<feature type="transmembrane region" description="Helical" evidence="2">
    <location>
        <begin position="213"/>
        <end position="235"/>
    </location>
</feature>
<keyword evidence="6" id="KW-1185">Reference proteome</keyword>
<reference evidence="4" key="2">
    <citation type="submission" date="2020-08" db="EMBL/GenBank/DDBJ databases">
        <authorList>
            <person name="Kikuchi T."/>
        </authorList>
    </citation>
    <scope>NUCLEOTIDE SEQUENCE</scope>
    <source>
        <strain evidence="3">Ka4C1</strain>
    </source>
</reference>
<gene>
    <name evidence="3" type="ORF">BXYJ_LOCUS9662</name>
</gene>
<organism evidence="5 7">
    <name type="scientific">Bursaphelenchus xylophilus</name>
    <name type="common">Pinewood nematode worm</name>
    <name type="synonym">Aphelenchoides xylophilus</name>
    <dbReference type="NCBI Taxonomy" id="6326"/>
    <lineage>
        <taxon>Eukaryota</taxon>
        <taxon>Metazoa</taxon>
        <taxon>Ecdysozoa</taxon>
        <taxon>Nematoda</taxon>
        <taxon>Chromadorea</taxon>
        <taxon>Rhabditida</taxon>
        <taxon>Tylenchina</taxon>
        <taxon>Tylenchomorpha</taxon>
        <taxon>Aphelenchoidea</taxon>
        <taxon>Aphelenchoididae</taxon>
        <taxon>Bursaphelenchus</taxon>
    </lineage>
</organism>
<feature type="compositionally biased region" description="Pro residues" evidence="1">
    <location>
        <begin position="262"/>
        <end position="276"/>
    </location>
</feature>
<feature type="transmembrane region" description="Helical" evidence="2">
    <location>
        <begin position="155"/>
        <end position="176"/>
    </location>
</feature>
<evidence type="ECO:0000313" key="6">
    <source>
        <dbReference type="Proteomes" id="UP000659654"/>
    </source>
</evidence>
<dbReference type="EMBL" id="CAJFCV020000004">
    <property type="protein sequence ID" value="CAG9116962.1"/>
    <property type="molecule type" value="Genomic_DNA"/>
</dbReference>
<accession>A0A1I7S4C8</accession>
<feature type="region of interest" description="Disordered" evidence="1">
    <location>
        <begin position="255"/>
        <end position="276"/>
    </location>
</feature>
<dbReference type="OrthoDB" id="5808389at2759"/>
<protein>
    <submittedName>
        <fullName evidence="3">(pine wood nematode) hypothetical protein</fullName>
    </submittedName>
</protein>
<dbReference type="Proteomes" id="UP000659654">
    <property type="component" value="Unassembled WGS sequence"/>
</dbReference>
<dbReference type="eggNOG" id="ENOG502SGH9">
    <property type="taxonomic scope" value="Eukaryota"/>
</dbReference>
<evidence type="ECO:0000313" key="3">
    <source>
        <dbReference type="EMBL" id="CAD5227117.1"/>
    </source>
</evidence>
<feature type="compositionally biased region" description="Pro residues" evidence="1">
    <location>
        <begin position="20"/>
        <end position="40"/>
    </location>
</feature>
<keyword evidence="2" id="KW-0812">Transmembrane</keyword>